<accession>A0A9D3S883</accession>
<dbReference type="CDD" id="cd03590">
    <property type="entry name" value="CLECT_DC-SIGN_like"/>
    <property type="match status" value="1"/>
</dbReference>
<evidence type="ECO:0000256" key="3">
    <source>
        <dbReference type="SAM" id="Coils"/>
    </source>
</evidence>
<gene>
    <name evidence="6" type="ORF">KOW79_022753</name>
</gene>
<organism evidence="6 7">
    <name type="scientific">Hemibagrus wyckioides</name>
    <dbReference type="NCBI Taxonomy" id="337641"/>
    <lineage>
        <taxon>Eukaryota</taxon>
        <taxon>Metazoa</taxon>
        <taxon>Chordata</taxon>
        <taxon>Craniata</taxon>
        <taxon>Vertebrata</taxon>
        <taxon>Euteleostomi</taxon>
        <taxon>Actinopterygii</taxon>
        <taxon>Neopterygii</taxon>
        <taxon>Teleostei</taxon>
        <taxon>Ostariophysi</taxon>
        <taxon>Siluriformes</taxon>
        <taxon>Bagridae</taxon>
        <taxon>Hemibagrus</taxon>
    </lineage>
</organism>
<feature type="coiled-coil region" evidence="3">
    <location>
        <begin position="110"/>
        <end position="137"/>
    </location>
</feature>
<evidence type="ECO:0000259" key="5">
    <source>
        <dbReference type="PROSITE" id="PS50041"/>
    </source>
</evidence>
<dbReference type="PROSITE" id="PS00615">
    <property type="entry name" value="C_TYPE_LECTIN_1"/>
    <property type="match status" value="1"/>
</dbReference>
<sequence length="294" mass="33436">MENDADSENIYLNEDDAEKTSNQSGIYDSIYLNTTTETLGSAGACGRRKVKWIDVAAVSLGILCLLLLAAIIVLCVKYNTELHQVQSHDENMTAERDGLQSTYNLLYMEKELLMNLNNNLTTERDRLQSSYDKLRSESQAMQKCLTRTECCPNGWLSFLSSCYLISTVKGTWEESRQACRNTGADLVIINSREEQQFVSGHGMNLWIGLTDRDWEGQWKWVDNTALEIGYWGRNEPNNGWYGFVKEDCAEVVSNSPETSNWNDVKCSDALNSLCEKKIFDPSPNNRKTLFNKRV</sequence>
<evidence type="ECO:0000313" key="7">
    <source>
        <dbReference type="Proteomes" id="UP000824219"/>
    </source>
</evidence>
<dbReference type="OrthoDB" id="6337382at2759"/>
<dbReference type="Pfam" id="PF00059">
    <property type="entry name" value="Lectin_C"/>
    <property type="match status" value="1"/>
</dbReference>
<evidence type="ECO:0000256" key="2">
    <source>
        <dbReference type="ARBA" id="ARBA00023157"/>
    </source>
</evidence>
<keyword evidence="7" id="KW-1185">Reference proteome</keyword>
<dbReference type="InterPro" id="IPR001304">
    <property type="entry name" value="C-type_lectin-like"/>
</dbReference>
<evidence type="ECO:0000256" key="4">
    <source>
        <dbReference type="SAM" id="Phobius"/>
    </source>
</evidence>
<keyword evidence="4" id="KW-1133">Transmembrane helix</keyword>
<dbReference type="InterPro" id="IPR016186">
    <property type="entry name" value="C-type_lectin-like/link_sf"/>
</dbReference>
<dbReference type="AlphaFoldDB" id="A0A9D3S883"/>
<feature type="transmembrane region" description="Helical" evidence="4">
    <location>
        <begin position="55"/>
        <end position="74"/>
    </location>
</feature>
<dbReference type="InterPro" id="IPR016187">
    <property type="entry name" value="CTDL_fold"/>
</dbReference>
<dbReference type="InterPro" id="IPR033989">
    <property type="entry name" value="CD209-like_CTLD"/>
</dbReference>
<dbReference type="InterPro" id="IPR018378">
    <property type="entry name" value="C-type_lectin_CS"/>
</dbReference>
<feature type="domain" description="C-type lectin" evidence="5">
    <location>
        <begin position="158"/>
        <end position="275"/>
    </location>
</feature>
<dbReference type="SUPFAM" id="SSF56436">
    <property type="entry name" value="C-type lectin-like"/>
    <property type="match status" value="1"/>
</dbReference>
<evidence type="ECO:0000256" key="1">
    <source>
        <dbReference type="ARBA" id="ARBA00022734"/>
    </source>
</evidence>
<name>A0A9D3S883_9TELE</name>
<dbReference type="GO" id="GO:0030246">
    <property type="term" value="F:carbohydrate binding"/>
    <property type="evidence" value="ECO:0007669"/>
    <property type="project" value="UniProtKB-KW"/>
</dbReference>
<dbReference type="SMART" id="SM00034">
    <property type="entry name" value="CLECT"/>
    <property type="match status" value="1"/>
</dbReference>
<keyword evidence="3" id="KW-0175">Coiled coil</keyword>
<keyword evidence="4" id="KW-0812">Transmembrane</keyword>
<proteinExistence type="predicted"/>
<evidence type="ECO:0000313" key="6">
    <source>
        <dbReference type="EMBL" id="KAG7314257.1"/>
    </source>
</evidence>
<keyword evidence="2" id="KW-1015">Disulfide bond</keyword>
<dbReference type="Proteomes" id="UP000824219">
    <property type="component" value="Linkage Group LG29"/>
</dbReference>
<dbReference type="Gene3D" id="1.20.5.400">
    <property type="match status" value="1"/>
</dbReference>
<dbReference type="EMBL" id="JAHKSW010000029">
    <property type="protein sequence ID" value="KAG7314257.1"/>
    <property type="molecule type" value="Genomic_DNA"/>
</dbReference>
<keyword evidence="4" id="KW-0472">Membrane</keyword>
<keyword evidence="1" id="KW-0430">Lectin</keyword>
<dbReference type="Gene3D" id="3.10.100.10">
    <property type="entry name" value="Mannose-Binding Protein A, subunit A"/>
    <property type="match status" value="1"/>
</dbReference>
<dbReference type="PROSITE" id="PS50041">
    <property type="entry name" value="C_TYPE_LECTIN_2"/>
    <property type="match status" value="1"/>
</dbReference>
<protein>
    <recommendedName>
        <fullName evidence="5">C-type lectin domain-containing protein</fullName>
    </recommendedName>
</protein>
<reference evidence="6 7" key="1">
    <citation type="submission" date="2021-06" db="EMBL/GenBank/DDBJ databases">
        <title>Chromosome-level genome assembly of the red-tail catfish (Hemibagrus wyckioides).</title>
        <authorList>
            <person name="Shao F."/>
        </authorList>
    </citation>
    <scope>NUCLEOTIDE SEQUENCE [LARGE SCALE GENOMIC DNA]</scope>
    <source>
        <strain evidence="6">EC202008001</strain>
        <tissue evidence="6">Blood</tissue>
    </source>
</reference>
<comment type="caution">
    <text evidence="6">The sequence shown here is derived from an EMBL/GenBank/DDBJ whole genome shotgun (WGS) entry which is preliminary data.</text>
</comment>
<dbReference type="PANTHER" id="PTHR22803">
    <property type="entry name" value="MANNOSE, PHOSPHOLIPASE, LECTIN RECEPTOR RELATED"/>
    <property type="match status" value="1"/>
</dbReference>
<dbReference type="InterPro" id="IPR050111">
    <property type="entry name" value="C-type_lectin/snaclec_domain"/>
</dbReference>